<evidence type="ECO:0000256" key="1">
    <source>
        <dbReference type="ARBA" id="ARBA00007074"/>
    </source>
</evidence>
<keyword evidence="3" id="KW-0378">Hydrolase</keyword>
<gene>
    <name evidence="6" type="ORF">GCM10008942_13890</name>
</gene>
<comment type="caution">
    <text evidence="6">The sequence shown here is derived from an EMBL/GenBank/DDBJ whole genome shotgun (WGS) entry which is preliminary data.</text>
</comment>
<dbReference type="Gene3D" id="3.90.1720.10">
    <property type="entry name" value="endopeptidase domain like (from Nostoc punctiforme)"/>
    <property type="match status" value="1"/>
</dbReference>
<reference evidence="7" key="1">
    <citation type="journal article" date="2019" name="Int. J. Syst. Evol. Microbiol.">
        <title>The Global Catalogue of Microorganisms (GCM) 10K type strain sequencing project: providing services to taxonomists for standard genome sequencing and annotation.</title>
        <authorList>
            <consortium name="The Broad Institute Genomics Platform"/>
            <consortium name="The Broad Institute Genome Sequencing Center for Infectious Disease"/>
            <person name="Wu L."/>
            <person name="Ma J."/>
        </authorList>
    </citation>
    <scope>NUCLEOTIDE SEQUENCE [LARGE SCALE GENOMIC DNA]</scope>
    <source>
        <strain evidence="7">JCM 15089</strain>
    </source>
</reference>
<protein>
    <recommendedName>
        <fullName evidence="5">NlpC/P60 domain-containing protein</fullName>
    </recommendedName>
</protein>
<dbReference type="Proteomes" id="UP001499951">
    <property type="component" value="Unassembled WGS sequence"/>
</dbReference>
<dbReference type="Pfam" id="PF00877">
    <property type="entry name" value="NLPC_P60"/>
    <property type="match status" value="1"/>
</dbReference>
<evidence type="ECO:0000256" key="4">
    <source>
        <dbReference type="ARBA" id="ARBA00022807"/>
    </source>
</evidence>
<dbReference type="SUPFAM" id="SSF54001">
    <property type="entry name" value="Cysteine proteinases"/>
    <property type="match status" value="1"/>
</dbReference>
<dbReference type="InterPro" id="IPR011929">
    <property type="entry name" value="Phage_pept_NlpC/P60"/>
</dbReference>
<keyword evidence="7" id="KW-1185">Reference proteome</keyword>
<organism evidence="6 7">
    <name type="scientific">Rhizomicrobium electricum</name>
    <dbReference type="NCBI Taxonomy" id="480070"/>
    <lineage>
        <taxon>Bacteria</taxon>
        <taxon>Pseudomonadati</taxon>
        <taxon>Pseudomonadota</taxon>
        <taxon>Alphaproteobacteria</taxon>
        <taxon>Micropepsales</taxon>
        <taxon>Micropepsaceae</taxon>
        <taxon>Rhizomicrobium</taxon>
    </lineage>
</organism>
<keyword evidence="4" id="KW-0788">Thiol protease</keyword>
<dbReference type="PROSITE" id="PS51935">
    <property type="entry name" value="NLPC_P60"/>
    <property type="match status" value="1"/>
</dbReference>
<evidence type="ECO:0000256" key="3">
    <source>
        <dbReference type="ARBA" id="ARBA00022801"/>
    </source>
</evidence>
<name>A0ABP3PMC2_9PROT</name>
<keyword evidence="2" id="KW-0645">Protease</keyword>
<evidence type="ECO:0000259" key="5">
    <source>
        <dbReference type="PROSITE" id="PS51935"/>
    </source>
</evidence>
<dbReference type="InterPro" id="IPR038765">
    <property type="entry name" value="Papain-like_cys_pep_sf"/>
</dbReference>
<evidence type="ECO:0000256" key="2">
    <source>
        <dbReference type="ARBA" id="ARBA00022670"/>
    </source>
</evidence>
<dbReference type="NCBIfam" id="TIGR02219">
    <property type="entry name" value="phage_NlpC_fam"/>
    <property type="match status" value="1"/>
</dbReference>
<proteinExistence type="inferred from homology"/>
<dbReference type="RefSeq" id="WP_166933156.1">
    <property type="nucleotide sequence ID" value="NZ_BAAADD010000003.1"/>
</dbReference>
<accession>A0ABP3PMC2</accession>
<dbReference type="EMBL" id="BAAADD010000003">
    <property type="protein sequence ID" value="GAA0566646.1"/>
    <property type="molecule type" value="Genomic_DNA"/>
</dbReference>
<evidence type="ECO:0000313" key="7">
    <source>
        <dbReference type="Proteomes" id="UP001499951"/>
    </source>
</evidence>
<sequence length="150" mass="16278">MRSVSGGGLTEKSASVLDIARSWIGTPYVHQASVKGAGCDCLGLLRGVWRELHGEEAEDIPPYRPDWDASGGEALRDGLARHLAPIAVKDIAPGDVVLFRMVPRASARHCAIVGAKDGVLTLIHARQNRRVGEEPLSPFWRAKLAYAFRL</sequence>
<dbReference type="InterPro" id="IPR000064">
    <property type="entry name" value="NLP_P60_dom"/>
</dbReference>
<evidence type="ECO:0000313" key="6">
    <source>
        <dbReference type="EMBL" id="GAA0566646.1"/>
    </source>
</evidence>
<feature type="domain" description="NlpC/P60" evidence="5">
    <location>
        <begin position="10"/>
        <end position="150"/>
    </location>
</feature>
<comment type="similarity">
    <text evidence="1">Belongs to the peptidase C40 family.</text>
</comment>